<comment type="caution">
    <text evidence="14">The sequence shown here is derived from an EMBL/GenBank/DDBJ whole genome shotgun (WGS) entry which is preliminary data.</text>
</comment>
<dbReference type="PROSITE" id="PS00237">
    <property type="entry name" value="G_PROTEIN_RECEP_F1_1"/>
    <property type="match status" value="1"/>
</dbReference>
<dbReference type="Proteomes" id="UP001333110">
    <property type="component" value="Unassembled WGS sequence"/>
</dbReference>
<dbReference type="FunFam" id="1.20.1070.10:FF:000006">
    <property type="entry name" value="Olfactory receptor"/>
    <property type="match status" value="1"/>
</dbReference>
<reference evidence="14 15" key="1">
    <citation type="journal article" date="2023" name="J. Hered.">
        <title>Chromosome-level genome of the wood stork (Mycteria americana) provides insight into avian chromosome evolution.</title>
        <authorList>
            <person name="Flamio R. Jr."/>
            <person name="Ramstad K.M."/>
        </authorList>
    </citation>
    <scope>NUCLEOTIDE SEQUENCE [LARGE SCALE GENOMIC DNA]</scope>
    <source>
        <strain evidence="14">JAX WOST 10</strain>
    </source>
</reference>
<comment type="similarity">
    <text evidence="9">Belongs to the G-protein coupled receptor 1 family.</text>
</comment>
<gene>
    <name evidence="14" type="ORF">QYF61_002452</name>
</gene>
<evidence type="ECO:0000256" key="8">
    <source>
        <dbReference type="ARBA" id="ARBA00023224"/>
    </source>
</evidence>
<feature type="transmembrane region" description="Helical" evidence="11">
    <location>
        <begin position="100"/>
        <end position="122"/>
    </location>
</feature>
<dbReference type="InterPro" id="IPR043502">
    <property type="entry name" value="DNA/RNA_pol_sf"/>
</dbReference>
<evidence type="ECO:0000313" key="14">
    <source>
        <dbReference type="EMBL" id="KAK4829187.1"/>
    </source>
</evidence>
<name>A0AAN7S5F3_MYCAM</name>
<evidence type="ECO:0000256" key="4">
    <source>
        <dbReference type="ARBA" id="ARBA00022692"/>
    </source>
</evidence>
<keyword evidence="4 9" id="KW-0812">Transmembrane</keyword>
<evidence type="ECO:0000256" key="5">
    <source>
        <dbReference type="ARBA" id="ARBA00022725"/>
    </source>
</evidence>
<dbReference type="InterPro" id="IPR000725">
    <property type="entry name" value="Olfact_rcpt"/>
</dbReference>
<evidence type="ECO:0000259" key="13">
    <source>
        <dbReference type="PROSITE" id="PS50878"/>
    </source>
</evidence>
<dbReference type="PRINTS" id="PR00245">
    <property type="entry name" value="OLFACTORYR"/>
</dbReference>
<dbReference type="InterPro" id="IPR017452">
    <property type="entry name" value="GPCR_Rhodpsn_7TM"/>
</dbReference>
<dbReference type="SUPFAM" id="SSF81321">
    <property type="entry name" value="Family A G protein-coupled receptor-like"/>
    <property type="match status" value="1"/>
</dbReference>
<evidence type="ECO:0000256" key="3">
    <source>
        <dbReference type="ARBA" id="ARBA00022606"/>
    </source>
</evidence>
<evidence type="ECO:0000256" key="6">
    <source>
        <dbReference type="ARBA" id="ARBA00022989"/>
    </source>
</evidence>
<evidence type="ECO:0000256" key="10">
    <source>
        <dbReference type="SAM" id="MobiDB-lite"/>
    </source>
</evidence>
<dbReference type="InterPro" id="IPR000276">
    <property type="entry name" value="GPCR_Rhodpsn"/>
</dbReference>
<evidence type="ECO:0000256" key="1">
    <source>
        <dbReference type="ARBA" id="ARBA00002936"/>
    </source>
</evidence>
<accession>A0AAN7S5F3</accession>
<feature type="transmembrane region" description="Helical" evidence="11">
    <location>
        <begin position="198"/>
        <end position="227"/>
    </location>
</feature>
<dbReference type="GO" id="GO:0005886">
    <property type="term" value="C:plasma membrane"/>
    <property type="evidence" value="ECO:0007669"/>
    <property type="project" value="TreeGrafter"/>
</dbReference>
<sequence>MSLNSTAFSHPPYLLLVGIPGLEKEQFWIAFPFCIMYAIAVLGNITLLLIIKTEPSLHKPMYLFLAMLAFTDLVLSTSMLPKMLGIFWLGSREIGFVSCLAQLFFIHTFSSVESGVLMVMALDRYIAICCPLRHSSIVSVPVVVALGSLVLVRGVLLVSPFCFLLCRMPFCQHHVIANSYCEHMAVVKLACGDTRVNVIYGLFVAFIVTGCDIILISVSYTMILRVVVRLSSPEARLKAFSTCASHVCVILAFYVPALFTFLTHRFGQSIPPHIHVMVANLYLLVPPMLNPIVYGVSTKKLWDRDKEKPEQGPVNPLHNSQVQSKTSCSRGTQPPELEDRDGDQNEAPMIQGEMVSDLLHHLDTHKSMGPEGIHPRVLRGLAEVLTKPLSILYQQSWLTGEVPVDWGLANVMPIYKKGRKEDPGNYRPVSLTSVLGKVIEEIILSAIAQHIQDNQVIRPSQHGFMKGRSCLTNLISFYDKVTRLVDEGKAVDVVCLDFSKAFDTHSILLEKVAAHGFNGHTLCWVKNWLDGRAQRVAVNGVYSSWRLVTSSVPQGSVLGPVLFNIFINDLDEGIECTLSQFADDTKLCGSVDLLEGRQALQRDLDRLDRWAEVNCMRFNKAKCWVLHLGHSNPMQRYRRGEEWLESCLVEKDLGVLVDSRLNMSQQCAQVAKKANGILACISNSVASRSRAVIVPLYSALVRPHLECCVQCWAPHYKRDIEGLERVQRRATELGKGLEHKADGEWLRELGLFSLERRRLRGDLIALYSCLKGGCREVGVGLFSQVTSDRTRGNGLKLRQGRFRLDIREFYFTERVIKHWNRLPREVVESPSLEVFNRRLDEVLRDMV</sequence>
<evidence type="ECO:0000256" key="2">
    <source>
        <dbReference type="ARBA" id="ARBA00004141"/>
    </source>
</evidence>
<keyword evidence="15" id="KW-1185">Reference proteome</keyword>
<dbReference type="CDD" id="cd01650">
    <property type="entry name" value="RT_nLTR_like"/>
    <property type="match status" value="1"/>
</dbReference>
<dbReference type="PANTHER" id="PTHR26450">
    <property type="entry name" value="OLFACTORY RECEPTOR 56B1-RELATED"/>
    <property type="match status" value="1"/>
</dbReference>
<evidence type="ECO:0000256" key="9">
    <source>
        <dbReference type="RuleBase" id="RU000688"/>
    </source>
</evidence>
<keyword evidence="8 9" id="KW-0807">Transducer</keyword>
<dbReference type="EMBL" id="JAUNZN010000001">
    <property type="protein sequence ID" value="KAK4829187.1"/>
    <property type="molecule type" value="Genomic_DNA"/>
</dbReference>
<protein>
    <submittedName>
        <fullName evidence="14">Uncharacterized protein</fullName>
    </submittedName>
</protein>
<comment type="subcellular location">
    <subcellularLocation>
        <location evidence="2">Membrane</location>
        <topology evidence="2">Multi-pass membrane protein</topology>
    </subcellularLocation>
</comment>
<keyword evidence="5" id="KW-0552">Olfaction</keyword>
<keyword evidence="9" id="KW-0297">G-protein coupled receptor</keyword>
<keyword evidence="7 11" id="KW-0472">Membrane</keyword>
<dbReference type="PROSITE" id="PS50878">
    <property type="entry name" value="RT_POL"/>
    <property type="match status" value="1"/>
</dbReference>
<dbReference type="SUPFAM" id="SSF56672">
    <property type="entry name" value="DNA/RNA polymerases"/>
    <property type="match status" value="1"/>
</dbReference>
<evidence type="ECO:0000256" key="11">
    <source>
        <dbReference type="SAM" id="Phobius"/>
    </source>
</evidence>
<dbReference type="InterPro" id="IPR000477">
    <property type="entry name" value="RT_dom"/>
</dbReference>
<evidence type="ECO:0000259" key="12">
    <source>
        <dbReference type="PROSITE" id="PS50262"/>
    </source>
</evidence>
<dbReference type="GO" id="GO:0004984">
    <property type="term" value="F:olfactory receptor activity"/>
    <property type="evidence" value="ECO:0007669"/>
    <property type="project" value="InterPro"/>
</dbReference>
<proteinExistence type="inferred from homology"/>
<dbReference type="CDD" id="cd15951">
    <property type="entry name" value="7tmA_OR52R_52L-like"/>
    <property type="match status" value="1"/>
</dbReference>
<comment type="function">
    <text evidence="1">Odorant receptor.</text>
</comment>
<feature type="transmembrane region" description="Helical" evidence="11">
    <location>
        <begin position="62"/>
        <end position="80"/>
    </location>
</feature>
<evidence type="ECO:0000256" key="7">
    <source>
        <dbReference type="ARBA" id="ARBA00023136"/>
    </source>
</evidence>
<feature type="compositionally biased region" description="Polar residues" evidence="10">
    <location>
        <begin position="317"/>
        <end position="332"/>
    </location>
</feature>
<dbReference type="GO" id="GO:0004930">
    <property type="term" value="F:G protein-coupled receptor activity"/>
    <property type="evidence" value="ECO:0007669"/>
    <property type="project" value="UniProtKB-KW"/>
</dbReference>
<dbReference type="PANTHER" id="PTHR26450:SF156">
    <property type="entry name" value="OLFACTORY RECEPTOR 52R1"/>
    <property type="match status" value="1"/>
</dbReference>
<dbReference type="Pfam" id="PF00078">
    <property type="entry name" value="RVT_1"/>
    <property type="match status" value="1"/>
</dbReference>
<dbReference type="Pfam" id="PF13853">
    <property type="entry name" value="7tm_4"/>
    <property type="match status" value="1"/>
</dbReference>
<organism evidence="14 15">
    <name type="scientific">Mycteria americana</name>
    <name type="common">Wood stork</name>
    <dbReference type="NCBI Taxonomy" id="33587"/>
    <lineage>
        <taxon>Eukaryota</taxon>
        <taxon>Metazoa</taxon>
        <taxon>Chordata</taxon>
        <taxon>Craniata</taxon>
        <taxon>Vertebrata</taxon>
        <taxon>Euteleostomi</taxon>
        <taxon>Archelosauria</taxon>
        <taxon>Archosauria</taxon>
        <taxon>Dinosauria</taxon>
        <taxon>Saurischia</taxon>
        <taxon>Theropoda</taxon>
        <taxon>Coelurosauria</taxon>
        <taxon>Aves</taxon>
        <taxon>Neognathae</taxon>
        <taxon>Neoaves</taxon>
        <taxon>Aequornithes</taxon>
        <taxon>Ciconiiformes</taxon>
        <taxon>Ciconiidae</taxon>
        <taxon>Mycteria</taxon>
    </lineage>
</organism>
<dbReference type="AlphaFoldDB" id="A0AAN7S5F3"/>
<feature type="transmembrane region" description="Helical" evidence="11">
    <location>
        <begin position="239"/>
        <end position="262"/>
    </location>
</feature>
<feature type="transmembrane region" description="Helical" evidence="11">
    <location>
        <begin position="134"/>
        <end position="158"/>
    </location>
</feature>
<dbReference type="PROSITE" id="PS50262">
    <property type="entry name" value="G_PROTEIN_RECEP_F1_2"/>
    <property type="match status" value="1"/>
</dbReference>
<feature type="region of interest" description="Disordered" evidence="10">
    <location>
        <begin position="304"/>
        <end position="344"/>
    </location>
</feature>
<dbReference type="PRINTS" id="PR00237">
    <property type="entry name" value="GPCRRHODOPSN"/>
</dbReference>
<keyword evidence="9" id="KW-0675">Receptor</keyword>
<feature type="domain" description="G-protein coupled receptors family 1 profile" evidence="12">
    <location>
        <begin position="43"/>
        <end position="294"/>
    </location>
</feature>
<feature type="transmembrane region" description="Helical" evidence="11">
    <location>
        <begin position="27"/>
        <end position="50"/>
    </location>
</feature>
<dbReference type="Gene3D" id="1.20.1070.10">
    <property type="entry name" value="Rhodopsin 7-helix transmembrane proteins"/>
    <property type="match status" value="1"/>
</dbReference>
<keyword evidence="3" id="KW-0716">Sensory transduction</keyword>
<dbReference type="InterPro" id="IPR050402">
    <property type="entry name" value="OR51/52/56-like"/>
</dbReference>
<evidence type="ECO:0000313" key="15">
    <source>
        <dbReference type="Proteomes" id="UP001333110"/>
    </source>
</evidence>
<feature type="domain" description="Reverse transcriptase" evidence="13">
    <location>
        <begin position="395"/>
        <end position="648"/>
    </location>
</feature>
<keyword evidence="6 11" id="KW-1133">Transmembrane helix</keyword>